<proteinExistence type="predicted"/>
<reference evidence="1 2" key="1">
    <citation type="submission" date="2022-10" db="EMBL/GenBank/DDBJ databases">
        <title>A novel Pseudomonas species, isolated from Passiflora incarnata leaves.</title>
        <authorList>
            <person name="Cueva-Yesquen L.G."/>
            <person name="Fantinatti-Garboggini F."/>
        </authorList>
    </citation>
    <scope>NUCLEOTIDE SEQUENCE [LARGE SCALE GENOMIC DNA]</scope>
    <source>
        <strain evidence="1 2">CBMAI 2609</strain>
    </source>
</reference>
<dbReference type="Proteomes" id="UP001157461">
    <property type="component" value="Unassembled WGS sequence"/>
</dbReference>
<dbReference type="RefSeq" id="WP_280307949.1">
    <property type="nucleotide sequence ID" value="NZ_JAPDIQ010000004.1"/>
</dbReference>
<organism evidence="1 2">
    <name type="scientific">Pseudomonas flavocrustae</name>
    <dbReference type="NCBI Taxonomy" id="2991719"/>
    <lineage>
        <taxon>Bacteria</taxon>
        <taxon>Pseudomonadati</taxon>
        <taxon>Pseudomonadota</taxon>
        <taxon>Gammaproteobacteria</taxon>
        <taxon>Pseudomonadales</taxon>
        <taxon>Pseudomonadaceae</taxon>
        <taxon>Pseudomonas</taxon>
    </lineage>
</organism>
<accession>A0ABT6IFZ2</accession>
<evidence type="ECO:0000313" key="2">
    <source>
        <dbReference type="Proteomes" id="UP001157461"/>
    </source>
</evidence>
<protein>
    <recommendedName>
        <fullName evidence="3">DUF2971 domain-containing protein</fullName>
    </recommendedName>
</protein>
<evidence type="ECO:0000313" key="1">
    <source>
        <dbReference type="EMBL" id="MDH4763411.1"/>
    </source>
</evidence>
<keyword evidence="2" id="KW-1185">Reference proteome</keyword>
<gene>
    <name evidence="1" type="ORF">OMP44_10930</name>
</gene>
<comment type="caution">
    <text evidence="1">The sequence shown here is derived from an EMBL/GenBank/DDBJ whole genome shotgun (WGS) entry which is preliminary data.</text>
</comment>
<dbReference type="EMBL" id="JAPDIQ010000004">
    <property type="protein sequence ID" value="MDH4763411.1"/>
    <property type="molecule type" value="Genomic_DNA"/>
</dbReference>
<name>A0ABT6IFZ2_9PSED</name>
<sequence>MYPERPRKFYRFRPLENLIGKYKELESQTIFFPHPDQLNDAMEGHSDIYWKGDRVLWVNLFRHYLRCLCMCLLTAPHDEDRAQYLTKNNVFVRTFTHDLPSDHARQLVDDVASKFFACAGIIQVIGVLSNEEEERSQDELLFYLELVHDLAVSVVMDVFIDCGLYPGAKRNFESAEINLTKNLKDWFSTGIEDVLKVDGSARSVFAAARFVVESRNAFSSDFGGQGSAKQLLMYDFPMMFVSNIKRIMHPDWYAACFMGDYRNASVWGTYGDSYAGVCLVFDSEETDDGFCLDLYQPIGVAGRKDKDDSIVKRVIFDYRKLKFHKIDYGGSHPRLDFFKNIGRASIPVLIDDWYTLATGDKSAVAKVEDTEAWRAEYRNSFAKTATKKLSDWQHEDEYRLLLDGMLQDYSNKEDRKLKYKFNSLSGIIFGMKTPSEAKRKIISIVGEKCRAEGRSEFDFYQSYFLGETGKIAIVKIHHIWTAGQL</sequence>
<evidence type="ECO:0008006" key="3">
    <source>
        <dbReference type="Google" id="ProtNLM"/>
    </source>
</evidence>